<evidence type="ECO:0000256" key="1">
    <source>
        <dbReference type="SAM" id="SignalP"/>
    </source>
</evidence>
<name>A0A7V8JTK0_9BURK</name>
<feature type="signal peptide" evidence="1">
    <location>
        <begin position="1"/>
        <end position="20"/>
    </location>
</feature>
<keyword evidence="1" id="KW-0732">Signal</keyword>
<feature type="chain" id="PRO_5030567346" evidence="1">
    <location>
        <begin position="21"/>
        <end position="102"/>
    </location>
</feature>
<proteinExistence type="predicted"/>
<evidence type="ECO:0000313" key="2">
    <source>
        <dbReference type="EMBL" id="KAF1041999.1"/>
    </source>
</evidence>
<gene>
    <name evidence="2" type="ORF">GAK35_02978</name>
</gene>
<organism evidence="2 3">
    <name type="scientific">Herbaspirillum frisingense</name>
    <dbReference type="NCBI Taxonomy" id="92645"/>
    <lineage>
        <taxon>Bacteria</taxon>
        <taxon>Pseudomonadati</taxon>
        <taxon>Pseudomonadota</taxon>
        <taxon>Betaproteobacteria</taxon>
        <taxon>Burkholderiales</taxon>
        <taxon>Oxalobacteraceae</taxon>
        <taxon>Herbaspirillum</taxon>
    </lineage>
</organism>
<reference evidence="3" key="1">
    <citation type="journal article" date="2020" name="MBio">
        <title>Horizontal gene transfer to a defensive symbiont with a reduced genome amongst a multipartite beetle microbiome.</title>
        <authorList>
            <person name="Waterworth S.C."/>
            <person name="Florez L.V."/>
            <person name="Rees E.R."/>
            <person name="Hertweck C."/>
            <person name="Kaltenpoth M."/>
            <person name="Kwan J.C."/>
        </authorList>
    </citation>
    <scope>NUCLEOTIDE SEQUENCE [LARGE SCALE GENOMIC DNA]</scope>
</reference>
<dbReference type="EMBL" id="WNDX01000098">
    <property type="protein sequence ID" value="KAF1041999.1"/>
    <property type="molecule type" value="Genomic_DNA"/>
</dbReference>
<dbReference type="Proteomes" id="UP000462435">
    <property type="component" value="Unassembled WGS sequence"/>
</dbReference>
<protein>
    <submittedName>
        <fullName evidence="2">Uncharacterized protein</fullName>
    </submittedName>
</protein>
<sequence>MKKSLLRTAILLSSAATAQAETVLLDGDIGCESTKVQQSRVQMTRVIMTADNAQTKDQVTRELVDLTSKNCVPLSGIFTVQGRERGLLKINTKEGAQLWLVE</sequence>
<dbReference type="AlphaFoldDB" id="A0A7V8JTK0"/>
<comment type="caution">
    <text evidence="2">The sequence shown here is derived from an EMBL/GenBank/DDBJ whole genome shotgun (WGS) entry which is preliminary data.</text>
</comment>
<accession>A0A7V8JTK0</accession>
<evidence type="ECO:0000313" key="3">
    <source>
        <dbReference type="Proteomes" id="UP000462435"/>
    </source>
</evidence>